<accession>A0A914Y0N1</accession>
<keyword evidence="1" id="KW-1185">Reference proteome</keyword>
<protein>
    <submittedName>
        <fullName evidence="2">Uncharacterized protein</fullName>
    </submittedName>
</protein>
<dbReference type="WBParaSite" id="PSU_v2.g12772.t1">
    <property type="protein sequence ID" value="PSU_v2.g12772.t1"/>
    <property type="gene ID" value="PSU_v2.g12772"/>
</dbReference>
<name>A0A914Y0N1_9BILA</name>
<proteinExistence type="predicted"/>
<evidence type="ECO:0000313" key="2">
    <source>
        <dbReference type="WBParaSite" id="PSU_v2.g12772.t1"/>
    </source>
</evidence>
<sequence length="136" mass="15235">MNYFLRNAGWRVLTIAGVAGDELRHGFNSVQDCEDKFKNLNLNKNHGYIKAATTGIDNKCAGQYKFDEGPKFYSQNEKGNISKSSWNSYVSDKFLAMKSFGLLSLDEDKDKNIGKKGIWETSATNSSTLSLHIARL</sequence>
<reference evidence="2" key="1">
    <citation type="submission" date="2022-11" db="UniProtKB">
        <authorList>
            <consortium name="WormBaseParasite"/>
        </authorList>
    </citation>
    <scope>IDENTIFICATION</scope>
</reference>
<dbReference type="Proteomes" id="UP000887577">
    <property type="component" value="Unplaced"/>
</dbReference>
<dbReference type="AlphaFoldDB" id="A0A914Y0N1"/>
<evidence type="ECO:0000313" key="1">
    <source>
        <dbReference type="Proteomes" id="UP000887577"/>
    </source>
</evidence>
<organism evidence="1 2">
    <name type="scientific">Panagrolaimus superbus</name>
    <dbReference type="NCBI Taxonomy" id="310955"/>
    <lineage>
        <taxon>Eukaryota</taxon>
        <taxon>Metazoa</taxon>
        <taxon>Ecdysozoa</taxon>
        <taxon>Nematoda</taxon>
        <taxon>Chromadorea</taxon>
        <taxon>Rhabditida</taxon>
        <taxon>Tylenchina</taxon>
        <taxon>Panagrolaimomorpha</taxon>
        <taxon>Panagrolaimoidea</taxon>
        <taxon>Panagrolaimidae</taxon>
        <taxon>Panagrolaimus</taxon>
    </lineage>
</organism>